<dbReference type="PANTHER" id="PTHR33701:SF2">
    <property type="entry name" value="TRANSMEMBRANE PROTEIN"/>
    <property type="match status" value="1"/>
</dbReference>
<dbReference type="AlphaFoldDB" id="A0A4S8JZZ8"/>
<dbReference type="PANTHER" id="PTHR33701">
    <property type="entry name" value="TRANSMEMBRANE PROTEIN"/>
    <property type="match status" value="1"/>
</dbReference>
<evidence type="ECO:0000256" key="2">
    <source>
        <dbReference type="SAM" id="MobiDB-lite"/>
    </source>
</evidence>
<organism evidence="3 4">
    <name type="scientific">Musa balbisiana</name>
    <name type="common">Banana</name>
    <dbReference type="NCBI Taxonomy" id="52838"/>
    <lineage>
        <taxon>Eukaryota</taxon>
        <taxon>Viridiplantae</taxon>
        <taxon>Streptophyta</taxon>
        <taxon>Embryophyta</taxon>
        <taxon>Tracheophyta</taxon>
        <taxon>Spermatophyta</taxon>
        <taxon>Magnoliopsida</taxon>
        <taxon>Liliopsida</taxon>
        <taxon>Zingiberales</taxon>
        <taxon>Musaceae</taxon>
        <taxon>Musa</taxon>
    </lineage>
</organism>
<dbReference type="Proteomes" id="UP000317650">
    <property type="component" value="Chromosome 5"/>
</dbReference>
<feature type="region of interest" description="Disordered" evidence="2">
    <location>
        <begin position="203"/>
        <end position="222"/>
    </location>
</feature>
<keyword evidence="4" id="KW-1185">Reference proteome</keyword>
<evidence type="ECO:0000313" key="3">
    <source>
        <dbReference type="EMBL" id="THU67949.1"/>
    </source>
</evidence>
<feature type="coiled-coil region" evidence="1">
    <location>
        <begin position="20"/>
        <end position="71"/>
    </location>
</feature>
<evidence type="ECO:0000313" key="4">
    <source>
        <dbReference type="Proteomes" id="UP000317650"/>
    </source>
</evidence>
<sequence>MEDERLWTVACLRGRLLAERVASKAAKEEAEKLAKRLEELERKLDEEIKCRDRAEKKLKCAVKKLESLKVSDGRDQADIPSSFLGQQRLDRDMSGSVSSSSSRCFLGQQRLDCTVSSSSSRCFLGQQRLDRDMSGSVTADLGHGGEDVKIIPSSSGDDDASGRWLEESDHQLVYLKETWISLGTAKSQYKGCSPKEWSTGALRACSSGDDKQETSADDEAESEDNVLALVAVSRQLDLEAGRLEIKDNVQGVLLALRNVKELLLQSLVRRANTFS</sequence>
<evidence type="ECO:0000256" key="1">
    <source>
        <dbReference type="SAM" id="Coils"/>
    </source>
</evidence>
<proteinExistence type="predicted"/>
<name>A0A4S8JZZ8_MUSBA</name>
<reference evidence="3 4" key="1">
    <citation type="journal article" date="2019" name="Nat. Plants">
        <title>Genome sequencing of Musa balbisiana reveals subgenome evolution and function divergence in polyploid bananas.</title>
        <authorList>
            <person name="Yao X."/>
        </authorList>
    </citation>
    <scope>NUCLEOTIDE SEQUENCE [LARGE SCALE GENOMIC DNA]</scope>
    <source>
        <strain evidence="4">cv. DH-PKW</strain>
        <tissue evidence="3">Leaves</tissue>
    </source>
</reference>
<gene>
    <name evidence="3" type="ORF">C4D60_Mb05t30110</name>
</gene>
<accession>A0A4S8JZZ8</accession>
<dbReference type="STRING" id="52838.A0A4S8JZZ8"/>
<dbReference type="EMBL" id="PYDT01000003">
    <property type="protein sequence ID" value="THU67949.1"/>
    <property type="molecule type" value="Genomic_DNA"/>
</dbReference>
<keyword evidence="1" id="KW-0175">Coiled coil</keyword>
<comment type="caution">
    <text evidence="3">The sequence shown here is derived from an EMBL/GenBank/DDBJ whole genome shotgun (WGS) entry which is preliminary data.</text>
</comment>
<protein>
    <submittedName>
        <fullName evidence="3">Uncharacterized protein</fullName>
    </submittedName>
</protein>